<protein>
    <submittedName>
        <fullName evidence="2">Right-handed parallel beta-helix repeat-containing protein</fullName>
    </submittedName>
</protein>
<dbReference type="Pfam" id="PF13229">
    <property type="entry name" value="Beta_helix"/>
    <property type="match status" value="1"/>
</dbReference>
<gene>
    <name evidence="2" type="ORF">NPE20_00070</name>
</gene>
<comment type="caution">
    <text evidence="2">The sequence shown here is derived from an EMBL/GenBank/DDBJ whole genome shotgun (WGS) entry which is preliminary data.</text>
</comment>
<dbReference type="SMART" id="SM00710">
    <property type="entry name" value="PbH1"/>
    <property type="match status" value="8"/>
</dbReference>
<proteinExistence type="predicted"/>
<dbReference type="Proteomes" id="UP001204376">
    <property type="component" value="Unassembled WGS sequence"/>
</dbReference>
<dbReference type="EMBL" id="JANHOH010000001">
    <property type="protein sequence ID" value="MCQ6956328.1"/>
    <property type="molecule type" value="Genomic_DNA"/>
</dbReference>
<accession>A0ABT1SVF3</accession>
<organism evidence="2 3">
    <name type="scientific">Mucilaginibacter aquariorum</name>
    <dbReference type="NCBI Taxonomy" id="2967225"/>
    <lineage>
        <taxon>Bacteria</taxon>
        <taxon>Pseudomonadati</taxon>
        <taxon>Bacteroidota</taxon>
        <taxon>Sphingobacteriia</taxon>
        <taxon>Sphingobacteriales</taxon>
        <taxon>Sphingobacteriaceae</taxon>
        <taxon>Mucilaginibacter</taxon>
    </lineage>
</organism>
<sequence>MNKIKSPIAFLSKSFSGFILLLIFTFLSNAGYSATYYISASTGNDDYTSSQARDQKTPWKSIEKLNGFFKYLKAGDSVLFKRGEIYYGSIVPSKSGYVLAPIYFGAYGTGIKPEVTGLVTLSSWKEVKKGIFETPCNVAGTDLLINNRPQQIGRYPNAGYLTIDSHAGNGTITDNQLASGPNWSGAEIVIRKTRWIIDRSAIISHNRNTLTFEGNSNTPKNKYGYFIQNNINTLDKLGEWYFDKQKKTMCVYFGSYKPSAVIVKTSSVANLVDIRRSNYITFEDISFTGSGKNSFNIIQAKGITIKNCSMVNSGAEAILASYSPFLSVQDCLINNSLSGGINLDAGCINASISNNTIKNTGLMAGMGKSGTGTYEAITSFGDHTVIEKNRIDSVGYNGIYFGGNSASAKNNYITYFCLTKDDGAGIYLGDWSKTTNKRVEGNIILHGIGNSSGTDRVNSLQAEGIYIDDNTESVNILDNTVSLCANNGIKLHNAKDINIYGNTVFNNGVQLRLEQDHYLASSKYIRNNNIKKNTFFSVNTRQTAAKFSTNQDDITSFGRIDSNIYCAPKNTDFVRTKKLTASNYAGAGDTEIRFEFNASNEAKIIKLSSSYVDVQNNRYSKTVTLSPYSSVILIASDPGTINNFPMIEYSAVINKTYEK</sequence>
<dbReference type="SUPFAM" id="SSF51126">
    <property type="entry name" value="Pectin lyase-like"/>
    <property type="match status" value="1"/>
</dbReference>
<dbReference type="InterPro" id="IPR012334">
    <property type="entry name" value="Pectin_lyas_fold"/>
</dbReference>
<dbReference type="NCBIfam" id="TIGR03804">
    <property type="entry name" value="para_beta_helix"/>
    <property type="match status" value="1"/>
</dbReference>
<name>A0ABT1SVF3_9SPHI</name>
<dbReference type="Gene3D" id="2.160.20.10">
    <property type="entry name" value="Single-stranded right-handed beta-helix, Pectin lyase-like"/>
    <property type="match status" value="2"/>
</dbReference>
<dbReference type="InterPro" id="IPR039448">
    <property type="entry name" value="Beta_helix"/>
</dbReference>
<feature type="domain" description="Right handed beta helix" evidence="1">
    <location>
        <begin position="269"/>
        <end position="412"/>
    </location>
</feature>
<reference evidence="2 3" key="1">
    <citation type="submission" date="2022-07" db="EMBL/GenBank/DDBJ databases">
        <title>Mucilaginibacter sp. JC4.</title>
        <authorList>
            <person name="Le V."/>
            <person name="Ko S.-R."/>
            <person name="Ahn C.-Y."/>
            <person name="Oh H.-M."/>
        </authorList>
    </citation>
    <scope>NUCLEOTIDE SEQUENCE [LARGE SCALE GENOMIC DNA]</scope>
    <source>
        <strain evidence="2 3">JC4</strain>
    </source>
</reference>
<dbReference type="PANTHER" id="PTHR36453:SF1">
    <property type="entry name" value="RIGHT HANDED BETA HELIX DOMAIN-CONTAINING PROTEIN"/>
    <property type="match status" value="1"/>
</dbReference>
<dbReference type="PANTHER" id="PTHR36453">
    <property type="entry name" value="SECRETED PROTEIN-RELATED"/>
    <property type="match status" value="1"/>
</dbReference>
<keyword evidence="3" id="KW-1185">Reference proteome</keyword>
<dbReference type="RefSeq" id="WP_256536546.1">
    <property type="nucleotide sequence ID" value="NZ_JANHOH010000001.1"/>
</dbReference>
<evidence type="ECO:0000313" key="2">
    <source>
        <dbReference type="EMBL" id="MCQ6956328.1"/>
    </source>
</evidence>
<dbReference type="InterPro" id="IPR006626">
    <property type="entry name" value="PbH1"/>
</dbReference>
<dbReference type="InterPro" id="IPR011050">
    <property type="entry name" value="Pectin_lyase_fold/virulence"/>
</dbReference>
<dbReference type="InterPro" id="IPR022441">
    <property type="entry name" value="Para_beta_helix_rpt-2"/>
</dbReference>
<evidence type="ECO:0000313" key="3">
    <source>
        <dbReference type="Proteomes" id="UP001204376"/>
    </source>
</evidence>
<evidence type="ECO:0000259" key="1">
    <source>
        <dbReference type="Pfam" id="PF13229"/>
    </source>
</evidence>